<gene>
    <name evidence="3" type="ORF">N8I77_013564</name>
</gene>
<dbReference type="PANTHER" id="PTHR42085">
    <property type="entry name" value="F-BOX DOMAIN-CONTAINING PROTEIN"/>
    <property type="match status" value="1"/>
</dbReference>
<evidence type="ECO:0000256" key="1">
    <source>
        <dbReference type="SAM" id="Phobius"/>
    </source>
</evidence>
<evidence type="ECO:0000259" key="2">
    <source>
        <dbReference type="Pfam" id="PF24864"/>
    </source>
</evidence>
<feature type="transmembrane region" description="Helical" evidence="1">
    <location>
        <begin position="21"/>
        <end position="45"/>
    </location>
</feature>
<evidence type="ECO:0000313" key="3">
    <source>
        <dbReference type="EMBL" id="KAK2596056.1"/>
    </source>
</evidence>
<keyword evidence="1" id="KW-0472">Membrane</keyword>
<keyword evidence="1" id="KW-1133">Transmembrane helix</keyword>
<dbReference type="Proteomes" id="UP001265746">
    <property type="component" value="Unassembled WGS sequence"/>
</dbReference>
<dbReference type="EMBL" id="JAUJFL010000012">
    <property type="protein sequence ID" value="KAK2596056.1"/>
    <property type="molecule type" value="Genomic_DNA"/>
</dbReference>
<keyword evidence="1" id="KW-0812">Transmembrane</keyword>
<feature type="domain" description="DUF7730" evidence="2">
    <location>
        <begin position="206"/>
        <end position="302"/>
    </location>
</feature>
<name>A0AAD9S0X3_PHOAM</name>
<reference evidence="3" key="1">
    <citation type="submission" date="2023-06" db="EMBL/GenBank/DDBJ databases">
        <authorList>
            <person name="Noh H."/>
        </authorList>
    </citation>
    <scope>NUCLEOTIDE SEQUENCE</scope>
    <source>
        <strain evidence="3">DUCC20226</strain>
    </source>
</reference>
<dbReference type="PANTHER" id="PTHR42085:SF1">
    <property type="entry name" value="F-BOX DOMAIN-CONTAINING PROTEIN"/>
    <property type="match status" value="1"/>
</dbReference>
<sequence>MNPSSTSSTFTKKSKKWAKESSQLAVAVVLVSAMVVFVTGPYIAYKELNKLRCLFREKRRIHQFRYGHLPKSQPISEGLVEVGRHRSNVSQTSILSLPIEIRRHIYDLAIPTKKVYQPTPGRPKYPLFEYHGPQPPHWPPHQHIRSDEDPPSQALGTILRLGGSYLHPIPAPKRQGCVIFHCASLLICGDMWMELAPAKAAETCFITDLMRSSRTMYRDLLHHFYARNLFSFFGPESLLYFVRNVSPEGLRLIRYVHLAIPLESEGWQSKHSKALVEKAFRILQEQFKSLEQLDVEVAILWSQPAEAQLIAPWLRDEVFGQLHGLENLVIKISVYKGVNERPKNAYDPPEMEELSSWTEPLYASVKKAATSGPRM</sequence>
<keyword evidence="4" id="KW-1185">Reference proteome</keyword>
<accession>A0AAD9S0X3</accession>
<dbReference type="InterPro" id="IPR056632">
    <property type="entry name" value="DUF7730"/>
</dbReference>
<comment type="caution">
    <text evidence="3">The sequence shown here is derived from an EMBL/GenBank/DDBJ whole genome shotgun (WGS) entry which is preliminary data.</text>
</comment>
<protein>
    <recommendedName>
        <fullName evidence="2">DUF7730 domain-containing protein</fullName>
    </recommendedName>
</protein>
<proteinExistence type="predicted"/>
<dbReference type="AlphaFoldDB" id="A0AAD9S0X3"/>
<organism evidence="3 4">
    <name type="scientific">Phomopsis amygdali</name>
    <name type="common">Fusicoccum amygdali</name>
    <dbReference type="NCBI Taxonomy" id="1214568"/>
    <lineage>
        <taxon>Eukaryota</taxon>
        <taxon>Fungi</taxon>
        <taxon>Dikarya</taxon>
        <taxon>Ascomycota</taxon>
        <taxon>Pezizomycotina</taxon>
        <taxon>Sordariomycetes</taxon>
        <taxon>Sordariomycetidae</taxon>
        <taxon>Diaporthales</taxon>
        <taxon>Diaporthaceae</taxon>
        <taxon>Diaporthe</taxon>
    </lineage>
</organism>
<evidence type="ECO:0000313" key="4">
    <source>
        <dbReference type="Proteomes" id="UP001265746"/>
    </source>
</evidence>
<dbReference type="InterPro" id="IPR038883">
    <property type="entry name" value="AN11006-like"/>
</dbReference>
<dbReference type="Pfam" id="PF24864">
    <property type="entry name" value="DUF7730"/>
    <property type="match status" value="1"/>
</dbReference>